<dbReference type="EMBL" id="CM029038">
    <property type="protein sequence ID" value="KAG2651274.1"/>
    <property type="molecule type" value="Genomic_DNA"/>
</dbReference>
<proteinExistence type="predicted"/>
<gene>
    <name evidence="1" type="ORF">PVAP13_1NG276200</name>
</gene>
<reference evidence="1" key="1">
    <citation type="submission" date="2020-05" db="EMBL/GenBank/DDBJ databases">
        <title>WGS assembly of Panicum virgatum.</title>
        <authorList>
            <person name="Lovell J.T."/>
            <person name="Jenkins J."/>
            <person name="Shu S."/>
            <person name="Juenger T.E."/>
            <person name="Schmutz J."/>
        </authorList>
    </citation>
    <scope>NUCLEOTIDE SEQUENCE</scope>
    <source>
        <strain evidence="1">AP13</strain>
    </source>
</reference>
<evidence type="ECO:0000313" key="1">
    <source>
        <dbReference type="EMBL" id="KAG2651274.1"/>
    </source>
</evidence>
<protein>
    <submittedName>
        <fullName evidence="1">Uncharacterized protein</fullName>
    </submittedName>
</protein>
<dbReference type="Proteomes" id="UP000823388">
    <property type="component" value="Chromosome 1N"/>
</dbReference>
<comment type="caution">
    <text evidence="1">The sequence shown here is derived from an EMBL/GenBank/DDBJ whole genome shotgun (WGS) entry which is preliminary data.</text>
</comment>
<dbReference type="AlphaFoldDB" id="A0A8T0X1S4"/>
<evidence type="ECO:0000313" key="2">
    <source>
        <dbReference type="Proteomes" id="UP000823388"/>
    </source>
</evidence>
<organism evidence="1 2">
    <name type="scientific">Panicum virgatum</name>
    <name type="common">Blackwell switchgrass</name>
    <dbReference type="NCBI Taxonomy" id="38727"/>
    <lineage>
        <taxon>Eukaryota</taxon>
        <taxon>Viridiplantae</taxon>
        <taxon>Streptophyta</taxon>
        <taxon>Embryophyta</taxon>
        <taxon>Tracheophyta</taxon>
        <taxon>Spermatophyta</taxon>
        <taxon>Magnoliopsida</taxon>
        <taxon>Liliopsida</taxon>
        <taxon>Poales</taxon>
        <taxon>Poaceae</taxon>
        <taxon>PACMAD clade</taxon>
        <taxon>Panicoideae</taxon>
        <taxon>Panicodae</taxon>
        <taxon>Paniceae</taxon>
        <taxon>Panicinae</taxon>
        <taxon>Panicum</taxon>
        <taxon>Panicum sect. Hiantes</taxon>
    </lineage>
</organism>
<sequence length="155" mass="18010">MCDAIMRLFKSLDDGMYQPGFNRWRHFMPATFAELALNGDNYLGDNRIRSSFVGNHITYNIEDCSMLVVPVVRDGRCSCYFWNFEQQRIHVLDPLMMRCCTSSVHRRHGQNVTIINEAISRCEDTYFQGWNVNMIGWDRCYTVGLGQSCHRCASC</sequence>
<accession>A0A8T0X1S4</accession>
<keyword evidence="2" id="KW-1185">Reference proteome</keyword>
<name>A0A8T0X1S4_PANVG</name>